<dbReference type="GO" id="GO:0000139">
    <property type="term" value="C:Golgi membrane"/>
    <property type="evidence" value="ECO:0007669"/>
    <property type="project" value="TreeGrafter"/>
</dbReference>
<evidence type="ECO:0000256" key="2">
    <source>
        <dbReference type="ARBA" id="ARBA00022676"/>
    </source>
</evidence>
<dbReference type="SUPFAM" id="SSF53448">
    <property type="entry name" value="Nucleotide-diphospho-sugar transferases"/>
    <property type="match status" value="1"/>
</dbReference>
<keyword evidence="4" id="KW-0472">Membrane</keyword>
<dbReference type="RefSeq" id="XP_026605787.1">
    <property type="nucleotide sequence ID" value="XM_026744921.1"/>
</dbReference>
<evidence type="ECO:0008006" key="7">
    <source>
        <dbReference type="Google" id="ProtNLM"/>
    </source>
</evidence>
<keyword evidence="6" id="KW-1185">Reference proteome</keyword>
<dbReference type="Pfam" id="PF05637">
    <property type="entry name" value="Glyco_transf_34"/>
    <property type="match status" value="1"/>
</dbReference>
<dbReference type="InterPro" id="IPR008630">
    <property type="entry name" value="Glyco_trans_34"/>
</dbReference>
<organism evidence="5 6">
    <name type="scientific">Aspergillus mulundensis</name>
    <dbReference type="NCBI Taxonomy" id="1810919"/>
    <lineage>
        <taxon>Eukaryota</taxon>
        <taxon>Fungi</taxon>
        <taxon>Dikarya</taxon>
        <taxon>Ascomycota</taxon>
        <taxon>Pezizomycotina</taxon>
        <taxon>Eurotiomycetes</taxon>
        <taxon>Eurotiomycetidae</taxon>
        <taxon>Eurotiales</taxon>
        <taxon>Aspergillaceae</taxon>
        <taxon>Aspergillus</taxon>
        <taxon>Aspergillus subgen. Nidulantes</taxon>
    </lineage>
</organism>
<comment type="similarity">
    <text evidence="1">Belongs to the glycosyltransferase 34 family.</text>
</comment>
<keyword evidence="4" id="KW-1133">Transmembrane helix</keyword>
<dbReference type="PANTHER" id="PTHR31306">
    <property type="entry name" value="ALPHA-1,6-MANNOSYLTRANSFERASE MNN11-RELATED"/>
    <property type="match status" value="1"/>
</dbReference>
<keyword evidence="3" id="KW-0808">Transferase</keyword>
<evidence type="ECO:0000256" key="1">
    <source>
        <dbReference type="ARBA" id="ARBA00005664"/>
    </source>
</evidence>
<evidence type="ECO:0000256" key="4">
    <source>
        <dbReference type="SAM" id="Phobius"/>
    </source>
</evidence>
<reference evidence="5 6" key="1">
    <citation type="journal article" date="2018" name="IMA Fungus">
        <title>IMA Genome-F 9: Draft genome sequence of Annulohypoxylon stygium, Aspergillus mulundensis, Berkeleyomyces basicola (syn. Thielaviopsis basicola), Ceratocystis smalleyi, two Cercospora beticola strains, Coleophoma cylindrospora, Fusarium fracticaudum, Phialophora cf. hyalina, and Morchella septimelata.</title>
        <authorList>
            <person name="Wingfield B.D."/>
            <person name="Bills G.F."/>
            <person name="Dong Y."/>
            <person name="Huang W."/>
            <person name="Nel W.J."/>
            <person name="Swalarsk-Parry B.S."/>
            <person name="Vaghefi N."/>
            <person name="Wilken P.M."/>
            <person name="An Z."/>
            <person name="de Beer Z.W."/>
            <person name="De Vos L."/>
            <person name="Chen L."/>
            <person name="Duong T.A."/>
            <person name="Gao Y."/>
            <person name="Hammerbacher A."/>
            <person name="Kikkert J.R."/>
            <person name="Li Y."/>
            <person name="Li H."/>
            <person name="Li K."/>
            <person name="Li Q."/>
            <person name="Liu X."/>
            <person name="Ma X."/>
            <person name="Naidoo K."/>
            <person name="Pethybridge S.J."/>
            <person name="Sun J."/>
            <person name="Steenkamp E.T."/>
            <person name="van der Nest M.A."/>
            <person name="van Wyk S."/>
            <person name="Wingfield M.J."/>
            <person name="Xiong C."/>
            <person name="Yue Q."/>
            <person name="Zhang X."/>
        </authorList>
    </citation>
    <scope>NUCLEOTIDE SEQUENCE [LARGE SCALE GENOMIC DNA]</scope>
    <source>
        <strain evidence="5 6">DSM 5745</strain>
    </source>
</reference>
<name>A0A3D8SIY9_9EURO</name>
<feature type="transmembrane region" description="Helical" evidence="4">
    <location>
        <begin position="21"/>
        <end position="41"/>
    </location>
</feature>
<dbReference type="PANTHER" id="PTHR31306:SF8">
    <property type="entry name" value="GLYCOSYLTRANSFERASE FAMILY 34 PROTEIN"/>
    <property type="match status" value="1"/>
</dbReference>
<dbReference type="Proteomes" id="UP000256690">
    <property type="component" value="Unassembled WGS sequence"/>
</dbReference>
<accession>A0A3D8SIY9</accession>
<gene>
    <name evidence="5" type="ORF">DSM5745_02905</name>
</gene>
<dbReference type="STRING" id="1810919.A0A3D8SIY9"/>
<dbReference type="GeneID" id="38113275"/>
<dbReference type="GO" id="GO:0016757">
    <property type="term" value="F:glycosyltransferase activity"/>
    <property type="evidence" value="ECO:0007669"/>
    <property type="project" value="UniProtKB-KW"/>
</dbReference>
<proteinExistence type="inferred from homology"/>
<sequence>MNQGFKPRRRGLLQLKSVLRVVAAFIACFSLLRLFAIYPNASTEISVNNRPRPTVGKVMMIYGNNTVYERAVATHKDHCERLGYPLFLLRRQVLDGVWNKLAYLISLIVQELEKPAEERLEWLFWADSDTIVMNPNMRLETFLPPRHLTDVHIVLSKDWNGMNAGVFPIRVHPWSIELLSAAIGYPFTSPGKGLYWAEQSALCWLFEEHEYYSRSVAYVPLRWFNAYMRAPDGESLNKDSPAELQVHPGDFLVHFPGTPKDHFNETLSPYLAIAEEHRPEWELPIEETVFPVETAKFWRKYSAEHGIEYPDGL</sequence>
<dbReference type="EMBL" id="PVWQ01000003">
    <property type="protein sequence ID" value="RDW86263.1"/>
    <property type="molecule type" value="Genomic_DNA"/>
</dbReference>
<dbReference type="OrthoDB" id="407658at2759"/>
<dbReference type="Gene3D" id="3.90.550.10">
    <property type="entry name" value="Spore Coat Polysaccharide Biosynthesis Protein SpsA, Chain A"/>
    <property type="match status" value="1"/>
</dbReference>
<keyword evidence="2" id="KW-0328">Glycosyltransferase</keyword>
<comment type="caution">
    <text evidence="5">The sequence shown here is derived from an EMBL/GenBank/DDBJ whole genome shotgun (WGS) entry which is preliminary data.</text>
</comment>
<dbReference type="AlphaFoldDB" id="A0A3D8SIY9"/>
<dbReference type="GO" id="GO:0006487">
    <property type="term" value="P:protein N-linked glycosylation"/>
    <property type="evidence" value="ECO:0007669"/>
    <property type="project" value="TreeGrafter"/>
</dbReference>
<evidence type="ECO:0000313" key="5">
    <source>
        <dbReference type="EMBL" id="RDW86263.1"/>
    </source>
</evidence>
<evidence type="ECO:0000256" key="3">
    <source>
        <dbReference type="ARBA" id="ARBA00022679"/>
    </source>
</evidence>
<keyword evidence="4" id="KW-0812">Transmembrane</keyword>
<evidence type="ECO:0000313" key="6">
    <source>
        <dbReference type="Proteomes" id="UP000256690"/>
    </source>
</evidence>
<dbReference type="InterPro" id="IPR029044">
    <property type="entry name" value="Nucleotide-diphossugar_trans"/>
</dbReference>
<protein>
    <recommendedName>
        <fullName evidence="7">Galactosyl transferase GMA12/MNN10 family protein</fullName>
    </recommendedName>
</protein>